<dbReference type="EMBL" id="CP015596">
    <property type="protein sequence ID" value="ANE79112.1"/>
    <property type="molecule type" value="Genomic_DNA"/>
</dbReference>
<evidence type="ECO:0000313" key="1">
    <source>
        <dbReference type="EMBL" id="ANE79112.1"/>
    </source>
</evidence>
<name>A0A172UIZ2_9MYCO</name>
<dbReference type="SUPFAM" id="SSF51161">
    <property type="entry name" value="Trimeric LpxA-like enzymes"/>
    <property type="match status" value="1"/>
</dbReference>
<dbReference type="OrthoDB" id="9803036at2"/>
<dbReference type="AlphaFoldDB" id="A0A172UIZ2"/>
<dbReference type="KEGG" id="madi:A7U43_07050"/>
<dbReference type="InterPro" id="IPR047324">
    <property type="entry name" value="LbH_gamma_CA-like"/>
</dbReference>
<dbReference type="Gene3D" id="2.160.10.10">
    <property type="entry name" value="Hexapeptide repeat proteins"/>
    <property type="match status" value="1"/>
</dbReference>
<sequence length="174" mass="17996">MPVYSFEGRVPRIDQEAFIAPTATLIGDVTVEAGASVWFNTVLRADFAPIVIRADANVQDGSVLHAPPGIPVDIGPGATIGHACVVHGAHIGADAVVANHATVLDGVIIGARSLVAAHALVVPGTKIPDEVVVAGAPAKIRGPVAGTGAERWVKTSSEIYRELALRYRAGLKEM</sequence>
<dbReference type="STRING" id="1682113.A7U43_07050"/>
<dbReference type="RefSeq" id="WP_067992763.1">
    <property type="nucleotide sequence ID" value="NZ_CP015596.1"/>
</dbReference>
<evidence type="ECO:0000313" key="2">
    <source>
        <dbReference type="Proteomes" id="UP000077143"/>
    </source>
</evidence>
<protein>
    <submittedName>
        <fullName evidence="1">Gamma carbonic anhydrase family protein</fullName>
    </submittedName>
</protein>
<gene>
    <name evidence="1" type="ORF">A7U43_07050</name>
</gene>
<dbReference type="Proteomes" id="UP000077143">
    <property type="component" value="Chromosome"/>
</dbReference>
<reference evidence="1 2" key="1">
    <citation type="submission" date="2016-05" db="EMBL/GenBank/DDBJ databases">
        <title>Complete genome sequence of a phthalic acid esters degrading Mycobacterium sp. YC-RL4.</title>
        <authorList>
            <person name="Ren L."/>
            <person name="Fan S."/>
            <person name="Ruth N."/>
            <person name="Jia Y."/>
            <person name="Wang J."/>
            <person name="Qiao C."/>
        </authorList>
    </citation>
    <scope>NUCLEOTIDE SEQUENCE [LARGE SCALE GENOMIC DNA]</scope>
    <source>
        <strain evidence="1 2">YC-RL4</strain>
    </source>
</reference>
<dbReference type="InterPro" id="IPR011004">
    <property type="entry name" value="Trimer_LpxA-like_sf"/>
</dbReference>
<keyword evidence="2" id="KW-1185">Reference proteome</keyword>
<accession>A0A172UIZ2</accession>
<dbReference type="PANTHER" id="PTHR13061">
    <property type="entry name" value="DYNACTIN SUBUNIT P25"/>
    <property type="match status" value="1"/>
</dbReference>
<dbReference type="InterPro" id="IPR050484">
    <property type="entry name" value="Transf_Hexapept/Carb_Anhydrase"/>
</dbReference>
<proteinExistence type="predicted"/>
<dbReference type="CDD" id="cd04645">
    <property type="entry name" value="LbH_gamma_CA_like"/>
    <property type="match status" value="1"/>
</dbReference>
<dbReference type="PANTHER" id="PTHR13061:SF29">
    <property type="entry name" value="GAMMA CARBONIC ANHYDRASE-LIKE 1, MITOCHONDRIAL-RELATED"/>
    <property type="match status" value="1"/>
</dbReference>
<organism evidence="1 2">
    <name type="scientific">Mycobacterium adipatum</name>
    <dbReference type="NCBI Taxonomy" id="1682113"/>
    <lineage>
        <taxon>Bacteria</taxon>
        <taxon>Bacillati</taxon>
        <taxon>Actinomycetota</taxon>
        <taxon>Actinomycetes</taxon>
        <taxon>Mycobacteriales</taxon>
        <taxon>Mycobacteriaceae</taxon>
        <taxon>Mycobacterium</taxon>
    </lineage>
</organism>